<feature type="region of interest" description="Disordered" evidence="1">
    <location>
        <begin position="288"/>
        <end position="331"/>
    </location>
</feature>
<feature type="compositionally biased region" description="Acidic residues" evidence="1">
    <location>
        <begin position="314"/>
        <end position="331"/>
    </location>
</feature>
<proteinExistence type="predicted"/>
<dbReference type="InterPro" id="IPR006886">
    <property type="entry name" value="RNA_pol_III_Rpc5"/>
</dbReference>
<accession>A0A9P4MGX1</accession>
<sequence length="331" mass="37144">MAPSRDPAADDPVISEYDIFITPSLDSEVYVLQFPIRSRRDPYDRQHGCTPAEMRLKPKSGFAEVDVDLDPQVNFNKHAGLQWGEAMRRAKTSGLSTFGAAAGFGPGTIKPEGRRRVDEYAEPEVDRFEAAVNEDKVFTKQTVGGQILRTDAASGGPQYMLGTFRGKQLHLTRVDGIAQMRPQFHHIDAVTHVDRATAAQRDPDEAPRAAPQARGFTQSYRQNRDDGPRTATEKNLMQLAAEEKWTRLNYFDEEDSEAYDAYANLFVEDPDSAEQLFSSMSNEEYLDAISVPRHDPGGRRKKKPLTRRQREAIDLADEDADPVEDLPAEDE</sequence>
<dbReference type="GO" id="GO:0005666">
    <property type="term" value="C:RNA polymerase III complex"/>
    <property type="evidence" value="ECO:0007669"/>
    <property type="project" value="TreeGrafter"/>
</dbReference>
<evidence type="ECO:0000313" key="3">
    <source>
        <dbReference type="Proteomes" id="UP000799439"/>
    </source>
</evidence>
<dbReference type="EMBL" id="ML996086">
    <property type="protein sequence ID" value="KAF2152563.1"/>
    <property type="molecule type" value="Genomic_DNA"/>
</dbReference>
<dbReference type="PANTHER" id="PTHR12069">
    <property type="entry name" value="DNA-DIRECTED RNA POLYMERASES III 80 KDA POLYPEPTIDE RNA POLYMERASE III SUBUNIT 5"/>
    <property type="match status" value="1"/>
</dbReference>
<name>A0A9P4MGX1_9PEZI</name>
<dbReference type="OrthoDB" id="340681at2759"/>
<dbReference type="AlphaFoldDB" id="A0A9P4MGX1"/>
<organism evidence="2 3">
    <name type="scientific">Myriangium duriaei CBS 260.36</name>
    <dbReference type="NCBI Taxonomy" id="1168546"/>
    <lineage>
        <taxon>Eukaryota</taxon>
        <taxon>Fungi</taxon>
        <taxon>Dikarya</taxon>
        <taxon>Ascomycota</taxon>
        <taxon>Pezizomycotina</taxon>
        <taxon>Dothideomycetes</taxon>
        <taxon>Dothideomycetidae</taxon>
        <taxon>Myriangiales</taxon>
        <taxon>Myriangiaceae</taxon>
        <taxon>Myriangium</taxon>
    </lineage>
</organism>
<evidence type="ECO:0000313" key="2">
    <source>
        <dbReference type="EMBL" id="KAF2152563.1"/>
    </source>
</evidence>
<dbReference type="Pfam" id="PF04801">
    <property type="entry name" value="RPC5"/>
    <property type="match status" value="2"/>
</dbReference>
<keyword evidence="3" id="KW-1185">Reference proteome</keyword>
<dbReference type="Proteomes" id="UP000799439">
    <property type="component" value="Unassembled WGS sequence"/>
</dbReference>
<feature type="region of interest" description="Disordered" evidence="1">
    <location>
        <begin position="199"/>
        <end position="230"/>
    </location>
</feature>
<reference evidence="2" key="1">
    <citation type="journal article" date="2020" name="Stud. Mycol.">
        <title>101 Dothideomycetes genomes: a test case for predicting lifestyles and emergence of pathogens.</title>
        <authorList>
            <person name="Haridas S."/>
            <person name="Albert R."/>
            <person name="Binder M."/>
            <person name="Bloem J."/>
            <person name="Labutti K."/>
            <person name="Salamov A."/>
            <person name="Andreopoulos B."/>
            <person name="Baker S."/>
            <person name="Barry K."/>
            <person name="Bills G."/>
            <person name="Bluhm B."/>
            <person name="Cannon C."/>
            <person name="Castanera R."/>
            <person name="Culley D."/>
            <person name="Daum C."/>
            <person name="Ezra D."/>
            <person name="Gonzalez J."/>
            <person name="Henrissat B."/>
            <person name="Kuo A."/>
            <person name="Liang C."/>
            <person name="Lipzen A."/>
            <person name="Lutzoni F."/>
            <person name="Magnuson J."/>
            <person name="Mondo S."/>
            <person name="Nolan M."/>
            <person name="Ohm R."/>
            <person name="Pangilinan J."/>
            <person name="Park H.-J."/>
            <person name="Ramirez L."/>
            <person name="Alfaro M."/>
            <person name="Sun H."/>
            <person name="Tritt A."/>
            <person name="Yoshinaga Y."/>
            <person name="Zwiers L.-H."/>
            <person name="Turgeon B."/>
            <person name="Goodwin S."/>
            <person name="Spatafora J."/>
            <person name="Crous P."/>
            <person name="Grigoriev I."/>
        </authorList>
    </citation>
    <scope>NUCLEOTIDE SEQUENCE</scope>
    <source>
        <strain evidence="2">CBS 260.36</strain>
    </source>
</reference>
<gene>
    <name evidence="2" type="ORF">K461DRAFT_256513</name>
</gene>
<dbReference type="PANTHER" id="PTHR12069:SF0">
    <property type="entry name" value="DNA-DIRECTED RNA POLYMERASE III SUBUNIT RPC5"/>
    <property type="match status" value="1"/>
</dbReference>
<comment type="caution">
    <text evidence="2">The sequence shown here is derived from an EMBL/GenBank/DDBJ whole genome shotgun (WGS) entry which is preliminary data.</text>
</comment>
<protein>
    <submittedName>
        <fullName evidence="2">Uncharacterized protein</fullName>
    </submittedName>
</protein>
<dbReference type="GO" id="GO:0042797">
    <property type="term" value="P:tRNA transcription by RNA polymerase III"/>
    <property type="evidence" value="ECO:0007669"/>
    <property type="project" value="TreeGrafter"/>
</dbReference>
<evidence type="ECO:0000256" key="1">
    <source>
        <dbReference type="SAM" id="MobiDB-lite"/>
    </source>
</evidence>